<keyword evidence="3" id="KW-0732">Signal</keyword>
<name>A0AAD6HRP3_9EURO</name>
<protein>
    <recommendedName>
        <fullName evidence="6">Mid2 domain-containing protein</fullName>
    </recommendedName>
</protein>
<dbReference type="PANTHER" id="PTHR16861:SF10">
    <property type="entry name" value="MID2 DOMAIN-CONTAINING PROTEIN"/>
    <property type="match status" value="1"/>
</dbReference>
<reference evidence="4" key="1">
    <citation type="journal article" date="2023" name="IMA Fungus">
        <title>Comparative genomic study of the Penicillium genus elucidates a diverse pangenome and 15 lateral gene transfer events.</title>
        <authorList>
            <person name="Petersen C."/>
            <person name="Sorensen T."/>
            <person name="Nielsen M.R."/>
            <person name="Sondergaard T.E."/>
            <person name="Sorensen J.L."/>
            <person name="Fitzpatrick D.A."/>
            <person name="Frisvad J.C."/>
            <person name="Nielsen K.L."/>
        </authorList>
    </citation>
    <scope>NUCLEOTIDE SEQUENCE</scope>
    <source>
        <strain evidence="4">IBT 17514</strain>
    </source>
</reference>
<feature type="transmembrane region" description="Helical" evidence="2">
    <location>
        <begin position="286"/>
        <end position="305"/>
    </location>
</feature>
<sequence>MRFSIIPAFATLFLLLPSTKAAVAWPLSLLQELEGRALEKRCDNPCGAESQYCCAASEVCYTNSADIAECTASSGWEYYTSTYTLTETDTSTITTVWSSHITATAAAATTTASCSSELGESTCGTKCCGAAEECVDGKCVAESSSAAVTGTPAARGTSSGWTTATASVTTTEGYIAPVGTDGSQLIGAKSSSSGGLSGGAIAGIVIGTIAGVALLLLLCACICFKETLGGLLAALGMGRRKKKQETIIEERYSHHSHGSRPRPQGGRTWFGTRPAASEVSEKQSKWSGWGTLAIILGALALCLGLRRHKDRDQSDDRTDYTYPSSYYYYSDYTRMIALEDEPEIHDDLDDHAHVHDVND</sequence>
<keyword evidence="5" id="KW-1185">Reference proteome</keyword>
<feature type="chain" id="PRO_5042278675" description="Mid2 domain-containing protein" evidence="3">
    <location>
        <begin position="22"/>
        <end position="359"/>
    </location>
</feature>
<evidence type="ECO:0000256" key="3">
    <source>
        <dbReference type="SAM" id="SignalP"/>
    </source>
</evidence>
<evidence type="ECO:0000256" key="2">
    <source>
        <dbReference type="SAM" id="Phobius"/>
    </source>
</evidence>
<feature type="region of interest" description="Disordered" evidence="1">
    <location>
        <begin position="251"/>
        <end position="271"/>
    </location>
</feature>
<proteinExistence type="predicted"/>
<organism evidence="4 5">
    <name type="scientific">Penicillium malachiteum</name>
    <dbReference type="NCBI Taxonomy" id="1324776"/>
    <lineage>
        <taxon>Eukaryota</taxon>
        <taxon>Fungi</taxon>
        <taxon>Dikarya</taxon>
        <taxon>Ascomycota</taxon>
        <taxon>Pezizomycotina</taxon>
        <taxon>Eurotiomycetes</taxon>
        <taxon>Eurotiomycetidae</taxon>
        <taxon>Eurotiales</taxon>
        <taxon>Aspergillaceae</taxon>
        <taxon>Penicillium</taxon>
    </lineage>
</organism>
<evidence type="ECO:0000256" key="1">
    <source>
        <dbReference type="SAM" id="MobiDB-lite"/>
    </source>
</evidence>
<feature type="signal peptide" evidence="3">
    <location>
        <begin position="1"/>
        <end position="21"/>
    </location>
</feature>
<dbReference type="AlphaFoldDB" id="A0AAD6HRP3"/>
<reference evidence="4" key="2">
    <citation type="submission" date="2023-01" db="EMBL/GenBank/DDBJ databases">
        <authorList>
            <person name="Petersen C."/>
        </authorList>
    </citation>
    <scope>NUCLEOTIDE SEQUENCE</scope>
    <source>
        <strain evidence="4">IBT 17514</strain>
    </source>
</reference>
<keyword evidence="2" id="KW-1133">Transmembrane helix</keyword>
<dbReference type="Proteomes" id="UP001215712">
    <property type="component" value="Unassembled WGS sequence"/>
</dbReference>
<evidence type="ECO:0008006" key="6">
    <source>
        <dbReference type="Google" id="ProtNLM"/>
    </source>
</evidence>
<evidence type="ECO:0000313" key="5">
    <source>
        <dbReference type="Proteomes" id="UP001215712"/>
    </source>
</evidence>
<comment type="caution">
    <text evidence="4">The sequence shown here is derived from an EMBL/GenBank/DDBJ whole genome shotgun (WGS) entry which is preliminary data.</text>
</comment>
<evidence type="ECO:0000313" key="4">
    <source>
        <dbReference type="EMBL" id="KAJ5732701.1"/>
    </source>
</evidence>
<gene>
    <name evidence="4" type="ORF">N7493_004182</name>
</gene>
<dbReference type="PANTHER" id="PTHR16861">
    <property type="entry name" value="GLYCOPROTEIN 38"/>
    <property type="match status" value="1"/>
</dbReference>
<keyword evidence="2" id="KW-0812">Transmembrane</keyword>
<dbReference type="EMBL" id="JAQJAN010000004">
    <property type="protein sequence ID" value="KAJ5732701.1"/>
    <property type="molecule type" value="Genomic_DNA"/>
</dbReference>
<keyword evidence="2" id="KW-0472">Membrane</keyword>
<accession>A0AAD6HRP3</accession>